<dbReference type="Proteomes" id="UP000242502">
    <property type="component" value="Unassembled WGS sequence"/>
</dbReference>
<dbReference type="EMBL" id="MDLC01000020">
    <property type="protein sequence ID" value="ODS23815.1"/>
    <property type="molecule type" value="Genomic_DNA"/>
</dbReference>
<comment type="caution">
    <text evidence="4">The sequence shown here is derived from an EMBL/GenBank/DDBJ whole genome shotgun (WGS) entry which is preliminary data.</text>
</comment>
<name>A0A1D2QQF0_9GAMM</name>
<sequence length="838" mass="95314">MPIYTLYKEGYDEVYQVEGQLTGYWEGLLQNLSSLGIENLSQRYNKAQRILRNDGVTYKPYDESKNRSWKLDPVPLVLDSQTWESIESGLLQRAELFDVLLKDIYGRQELIRQGVIPPEAVFSNPGFLRPCFGSVAIAEQGLLLCAVDMLRTPDHHVTIIGDRTQSPSGAGNALENRTVINRVFPSLFRDTQVRRLTVFFQSMRHRLNQLSPTGELPNIVVLTPGSRSESYFEHAYLANYLGYSLVQGRDLTVRNGRVWTKSLGGLTRVDVILRRVDDFFCDPAELKSDSYLGVPGLLEVVRSKKVAVANPIGSAALESAVYLKYIDNISQFFTGKTLSLPTAKTYWAYDKQDMEFILDNIHRLVIKPSFKSRDTYSVLGHRLKSKQLDELRKKILANPLRIVAQEFITPGFSPTWEDNQLVPRPSVLRSFAVVGDSFYTVMPGGLTCTGQSDDASIINHHIAGLSKDTWVLTEEPEQQFSPASDKHDVAHLIQEQLPTLPSRVVENMFWLGRYAVRAEFALRLLRTVFLQLNHSQQFSEEGKKTLLIAVTKVTETFPGFTQSDSVLLSNPETELMSVILDEKRAGSLMYSLNELLECAEEVKPLMSADTQRVVNDIRDEVKVLGNALKYDFASAPEEALDPLVTSLLTFSGLVHESMIRGYGWRFIEIGRNLERSYQTMLLIRALITPVQKEFDKDIILETLLLTLEALITYRRRFRARTDVVSGLVLTIMDDSNPRSLHYLLQELQKHIEKLPVPNAGPLLTPERRTIIGLLHKIQLSDLHGLCVPNKENQRNKLDELMEQSQDLINELSGLLSDRYFDHMESYQQIQKKQWEEEL</sequence>
<dbReference type="AlphaFoldDB" id="A0A1D2QQF0"/>
<keyword evidence="1" id="KW-0175">Coiled coil</keyword>
<dbReference type="Gene3D" id="3.40.50.11290">
    <property type="match status" value="1"/>
</dbReference>
<organism evidence="4 5">
    <name type="scientific">Candidatus Endobugula sertula</name>
    <name type="common">Bugula neritina bacterial symbiont</name>
    <dbReference type="NCBI Taxonomy" id="62101"/>
    <lineage>
        <taxon>Bacteria</taxon>
        <taxon>Pseudomonadati</taxon>
        <taxon>Pseudomonadota</taxon>
        <taxon>Gammaproteobacteria</taxon>
        <taxon>Cellvibrionales</taxon>
        <taxon>Cellvibrionaceae</taxon>
        <taxon>Candidatus Endobugula</taxon>
    </lineage>
</organism>
<evidence type="ECO:0000259" key="3">
    <source>
        <dbReference type="Pfam" id="PF14403"/>
    </source>
</evidence>
<dbReference type="InterPro" id="IPR007296">
    <property type="entry name" value="DUF403"/>
</dbReference>
<gene>
    <name evidence="4" type="ORF">AB835_06895</name>
</gene>
<dbReference type="Pfam" id="PF04168">
    <property type="entry name" value="Alpha-E"/>
    <property type="match status" value="1"/>
</dbReference>
<dbReference type="Gene3D" id="3.30.1490.270">
    <property type="match status" value="1"/>
</dbReference>
<evidence type="ECO:0000256" key="1">
    <source>
        <dbReference type="SAM" id="Coils"/>
    </source>
</evidence>
<feature type="domain" description="DUF403" evidence="2">
    <location>
        <begin position="500"/>
        <end position="820"/>
    </location>
</feature>
<reference evidence="4 5" key="1">
    <citation type="journal article" date="2016" name="Appl. Environ. Microbiol.">
        <title>Lack of Overt Genome Reduction in the Bryostatin-Producing Bryozoan Symbiont "Candidatus Endobugula sertula".</title>
        <authorList>
            <person name="Miller I.J."/>
            <person name="Vanee N."/>
            <person name="Fong S.S."/>
            <person name="Lim-Fong G.E."/>
            <person name="Kwan J.C."/>
        </authorList>
    </citation>
    <scope>NUCLEOTIDE SEQUENCE [LARGE SCALE GENOMIC DNA]</scope>
    <source>
        <strain evidence="4">AB1-4</strain>
    </source>
</reference>
<protein>
    <submittedName>
        <fullName evidence="4">Uncharacterized protein</fullName>
    </submittedName>
</protein>
<dbReference type="PANTHER" id="PTHR34595">
    <property type="entry name" value="BLR5612 PROTEIN"/>
    <property type="match status" value="1"/>
</dbReference>
<dbReference type="PANTHER" id="PTHR34595:SF2">
    <property type="entry name" value="BLR2978 PROTEIN"/>
    <property type="match status" value="1"/>
</dbReference>
<feature type="domain" description="Circularly permuted ATP-grasp type 2" evidence="3">
    <location>
        <begin position="75"/>
        <end position="447"/>
    </location>
</feature>
<accession>A0A1D2QQF0</accession>
<feature type="coiled-coil region" evidence="1">
    <location>
        <begin position="790"/>
        <end position="817"/>
    </location>
</feature>
<evidence type="ECO:0000313" key="5">
    <source>
        <dbReference type="Proteomes" id="UP000242502"/>
    </source>
</evidence>
<dbReference type="InterPro" id="IPR025841">
    <property type="entry name" value="CP_ATPgrasp_2"/>
</dbReference>
<proteinExistence type="predicted"/>
<dbReference type="SUPFAM" id="SSF56059">
    <property type="entry name" value="Glutathione synthetase ATP-binding domain-like"/>
    <property type="match status" value="1"/>
</dbReference>
<evidence type="ECO:0000313" key="4">
    <source>
        <dbReference type="EMBL" id="ODS23815.1"/>
    </source>
</evidence>
<dbReference type="InterPro" id="IPR051680">
    <property type="entry name" value="ATP-dep_Glu-Cys_Ligase-2"/>
</dbReference>
<dbReference type="Pfam" id="PF14403">
    <property type="entry name" value="CP_ATPgrasp_2"/>
    <property type="match status" value="1"/>
</dbReference>
<dbReference type="STRING" id="62101.AB835_06895"/>
<evidence type="ECO:0000259" key="2">
    <source>
        <dbReference type="Pfam" id="PF04168"/>
    </source>
</evidence>